<dbReference type="Proteomes" id="UP000050794">
    <property type="component" value="Unassembled WGS sequence"/>
</dbReference>
<evidence type="ECO:0000313" key="2">
    <source>
        <dbReference type="Proteomes" id="UP000050794"/>
    </source>
</evidence>
<evidence type="ECO:0000313" key="1">
    <source>
        <dbReference type="EMBL" id="VDM39668.1"/>
    </source>
</evidence>
<gene>
    <name evidence="1" type="ORF">TCNE_LOCUS8347</name>
</gene>
<dbReference type="EMBL" id="UYWY01019882">
    <property type="protein sequence ID" value="VDM39668.1"/>
    <property type="molecule type" value="Genomic_DNA"/>
</dbReference>
<organism evidence="2 3">
    <name type="scientific">Toxocara canis</name>
    <name type="common">Canine roundworm</name>
    <dbReference type="NCBI Taxonomy" id="6265"/>
    <lineage>
        <taxon>Eukaryota</taxon>
        <taxon>Metazoa</taxon>
        <taxon>Ecdysozoa</taxon>
        <taxon>Nematoda</taxon>
        <taxon>Chromadorea</taxon>
        <taxon>Rhabditida</taxon>
        <taxon>Spirurina</taxon>
        <taxon>Ascaridomorpha</taxon>
        <taxon>Ascaridoidea</taxon>
        <taxon>Toxocaridae</taxon>
        <taxon>Toxocara</taxon>
    </lineage>
</organism>
<sequence>MGMLCNAMEALKKKRNELVAENEHRRRYMETMEEVISTYQQMNNSLSKCNVEMDEKFERLHQQGIVERSWLRASLVKAV</sequence>
<evidence type="ECO:0000313" key="3">
    <source>
        <dbReference type="WBParaSite" id="TCNE_0000834701-mRNA-1"/>
    </source>
</evidence>
<dbReference type="WBParaSite" id="TCNE_0000834701-mRNA-1">
    <property type="protein sequence ID" value="TCNE_0000834701-mRNA-1"/>
    <property type="gene ID" value="TCNE_0000834701"/>
</dbReference>
<name>A0A183UIM7_TOXCA</name>
<dbReference type="AlphaFoldDB" id="A0A183UIM7"/>
<proteinExistence type="predicted"/>
<accession>A0A183UIM7</accession>
<protein>
    <submittedName>
        <fullName evidence="3">S ribonuclease</fullName>
    </submittedName>
</protein>
<keyword evidence="2" id="KW-1185">Reference proteome</keyword>
<reference evidence="1 2" key="2">
    <citation type="submission" date="2018-11" db="EMBL/GenBank/DDBJ databases">
        <authorList>
            <consortium name="Pathogen Informatics"/>
        </authorList>
    </citation>
    <scope>NUCLEOTIDE SEQUENCE [LARGE SCALE GENOMIC DNA]</scope>
</reference>
<reference evidence="3" key="1">
    <citation type="submission" date="2016-06" db="UniProtKB">
        <authorList>
            <consortium name="WormBaseParasite"/>
        </authorList>
    </citation>
    <scope>IDENTIFICATION</scope>
</reference>